<dbReference type="Pfam" id="PF12937">
    <property type="entry name" value="F-box-like"/>
    <property type="match status" value="1"/>
</dbReference>
<organism evidence="2 3">
    <name type="scientific">Roridomyces roridus</name>
    <dbReference type="NCBI Taxonomy" id="1738132"/>
    <lineage>
        <taxon>Eukaryota</taxon>
        <taxon>Fungi</taxon>
        <taxon>Dikarya</taxon>
        <taxon>Basidiomycota</taxon>
        <taxon>Agaricomycotina</taxon>
        <taxon>Agaricomycetes</taxon>
        <taxon>Agaricomycetidae</taxon>
        <taxon>Agaricales</taxon>
        <taxon>Marasmiineae</taxon>
        <taxon>Mycenaceae</taxon>
        <taxon>Roridomyces</taxon>
    </lineage>
</organism>
<dbReference type="InterPro" id="IPR036047">
    <property type="entry name" value="F-box-like_dom_sf"/>
</dbReference>
<protein>
    <recommendedName>
        <fullName evidence="1">F-box domain-containing protein</fullName>
    </recommendedName>
</protein>
<feature type="domain" description="F-box" evidence="1">
    <location>
        <begin position="1"/>
        <end position="49"/>
    </location>
</feature>
<dbReference type="InterPro" id="IPR046522">
    <property type="entry name" value="DUF6699"/>
</dbReference>
<dbReference type="Gene3D" id="1.20.1280.50">
    <property type="match status" value="1"/>
</dbReference>
<name>A0AAD7FK78_9AGAR</name>
<dbReference type="Pfam" id="PF20415">
    <property type="entry name" value="DUF6699"/>
    <property type="match status" value="1"/>
</dbReference>
<keyword evidence="3" id="KW-1185">Reference proteome</keyword>
<proteinExistence type="predicted"/>
<dbReference type="EMBL" id="JARKIF010000014">
    <property type="protein sequence ID" value="KAJ7623673.1"/>
    <property type="molecule type" value="Genomic_DNA"/>
</dbReference>
<dbReference type="CDD" id="cd09917">
    <property type="entry name" value="F-box_SF"/>
    <property type="match status" value="1"/>
</dbReference>
<comment type="caution">
    <text evidence="2">The sequence shown here is derived from an EMBL/GenBank/DDBJ whole genome shotgun (WGS) entry which is preliminary data.</text>
</comment>
<accession>A0AAD7FK78</accession>
<dbReference type="Proteomes" id="UP001221142">
    <property type="component" value="Unassembled WGS sequence"/>
</dbReference>
<dbReference type="SMART" id="SM00256">
    <property type="entry name" value="FBOX"/>
    <property type="match status" value="1"/>
</dbReference>
<dbReference type="PROSITE" id="PS50181">
    <property type="entry name" value="FBOX"/>
    <property type="match status" value="1"/>
</dbReference>
<sequence length="203" mass="23039">MNDLPPELHALILGNLPYYDLLRVKRVAKKWKAIVESDPALQVQTFKRTSPVYISDNPDSFLLLECESQPIKLHLALQRWDLDWKIGEPISDAKFILLDNTAVPLTSIGVLQDLATIPAVHRFTISLGPDHASPNKVVENSQGIRVLDVFEGILSWFRAEEPVEGEDVEYDAIRRRILYFGFSYLRRSGTTLFGRLLLVPGKE</sequence>
<dbReference type="InterPro" id="IPR001810">
    <property type="entry name" value="F-box_dom"/>
</dbReference>
<reference evidence="2" key="1">
    <citation type="submission" date="2023-03" db="EMBL/GenBank/DDBJ databases">
        <title>Massive genome expansion in bonnet fungi (Mycena s.s.) driven by repeated elements and novel gene families across ecological guilds.</title>
        <authorList>
            <consortium name="Lawrence Berkeley National Laboratory"/>
            <person name="Harder C.B."/>
            <person name="Miyauchi S."/>
            <person name="Viragh M."/>
            <person name="Kuo A."/>
            <person name="Thoen E."/>
            <person name="Andreopoulos B."/>
            <person name="Lu D."/>
            <person name="Skrede I."/>
            <person name="Drula E."/>
            <person name="Henrissat B."/>
            <person name="Morin E."/>
            <person name="Kohler A."/>
            <person name="Barry K."/>
            <person name="LaButti K."/>
            <person name="Morin E."/>
            <person name="Salamov A."/>
            <person name="Lipzen A."/>
            <person name="Mereny Z."/>
            <person name="Hegedus B."/>
            <person name="Baldrian P."/>
            <person name="Stursova M."/>
            <person name="Weitz H."/>
            <person name="Taylor A."/>
            <person name="Grigoriev I.V."/>
            <person name="Nagy L.G."/>
            <person name="Martin F."/>
            <person name="Kauserud H."/>
        </authorList>
    </citation>
    <scope>NUCLEOTIDE SEQUENCE</scope>
    <source>
        <strain evidence="2">9284</strain>
    </source>
</reference>
<evidence type="ECO:0000313" key="2">
    <source>
        <dbReference type="EMBL" id="KAJ7623673.1"/>
    </source>
</evidence>
<dbReference type="AlphaFoldDB" id="A0AAD7FK78"/>
<gene>
    <name evidence="2" type="ORF">FB45DRAFT_112492</name>
</gene>
<evidence type="ECO:0000259" key="1">
    <source>
        <dbReference type="PROSITE" id="PS50181"/>
    </source>
</evidence>
<dbReference type="SUPFAM" id="SSF81383">
    <property type="entry name" value="F-box domain"/>
    <property type="match status" value="1"/>
</dbReference>
<evidence type="ECO:0000313" key="3">
    <source>
        <dbReference type="Proteomes" id="UP001221142"/>
    </source>
</evidence>